<name>A0A7X1F6G6_9SPHN</name>
<evidence type="ECO:0000256" key="10">
    <source>
        <dbReference type="ARBA" id="ARBA00023237"/>
    </source>
</evidence>
<keyword evidence="2 11" id="KW-0813">Transport</keyword>
<dbReference type="InterPro" id="IPR000531">
    <property type="entry name" value="Beta-barrel_TonB"/>
</dbReference>
<feature type="domain" description="TonB-dependent receptor-like beta-barrel" evidence="14">
    <location>
        <begin position="338"/>
        <end position="863"/>
    </location>
</feature>
<feature type="signal peptide" evidence="13">
    <location>
        <begin position="1"/>
        <end position="31"/>
    </location>
</feature>
<feature type="chain" id="PRO_5030753177" evidence="13">
    <location>
        <begin position="32"/>
        <end position="897"/>
    </location>
</feature>
<comment type="subcellular location">
    <subcellularLocation>
        <location evidence="1 11">Cell outer membrane</location>
        <topology evidence="1 11">Multi-pass membrane protein</topology>
    </subcellularLocation>
</comment>
<dbReference type="PANTHER" id="PTHR32552:SF81">
    <property type="entry name" value="TONB-DEPENDENT OUTER MEMBRANE RECEPTOR"/>
    <property type="match status" value="1"/>
</dbReference>
<keyword evidence="4" id="KW-0410">Iron transport</keyword>
<comment type="similarity">
    <text evidence="11 12">Belongs to the TonB-dependent receptor family.</text>
</comment>
<evidence type="ECO:0000256" key="8">
    <source>
        <dbReference type="ARBA" id="ARBA00023077"/>
    </source>
</evidence>
<keyword evidence="6" id="KW-0408">Iron</keyword>
<evidence type="ECO:0000256" key="5">
    <source>
        <dbReference type="ARBA" id="ARBA00022692"/>
    </source>
</evidence>
<feature type="domain" description="TonB-dependent receptor plug" evidence="15">
    <location>
        <begin position="59"/>
        <end position="173"/>
    </location>
</feature>
<evidence type="ECO:0000256" key="13">
    <source>
        <dbReference type="SAM" id="SignalP"/>
    </source>
</evidence>
<dbReference type="InterPro" id="IPR012910">
    <property type="entry name" value="Plug_dom"/>
</dbReference>
<protein>
    <submittedName>
        <fullName evidence="16">TonB-dependent receptor</fullName>
    </submittedName>
</protein>
<reference evidence="16 17" key="1">
    <citation type="submission" date="2020-08" db="EMBL/GenBank/DDBJ databases">
        <title>The genome sequence of Novosphingobium flavum 4Y4.</title>
        <authorList>
            <person name="Liu Y."/>
        </authorList>
    </citation>
    <scope>NUCLEOTIDE SEQUENCE [LARGE SCALE GENOMIC DNA]</scope>
    <source>
        <strain evidence="16 17">4Y4</strain>
    </source>
</reference>
<dbReference type="PANTHER" id="PTHR32552">
    <property type="entry name" value="FERRICHROME IRON RECEPTOR-RELATED"/>
    <property type="match status" value="1"/>
</dbReference>
<keyword evidence="5 11" id="KW-0812">Transmembrane</keyword>
<dbReference type="InterPro" id="IPR039426">
    <property type="entry name" value="TonB-dep_rcpt-like"/>
</dbReference>
<keyword evidence="3 11" id="KW-1134">Transmembrane beta strand</keyword>
<proteinExistence type="inferred from homology"/>
<gene>
    <name evidence="16" type="ORF">H7F49_06245</name>
</gene>
<dbReference type="Gene3D" id="2.40.170.20">
    <property type="entry name" value="TonB-dependent receptor, beta-barrel domain"/>
    <property type="match status" value="1"/>
</dbReference>
<evidence type="ECO:0000256" key="9">
    <source>
        <dbReference type="ARBA" id="ARBA00023136"/>
    </source>
</evidence>
<evidence type="ECO:0000313" key="16">
    <source>
        <dbReference type="EMBL" id="MBC2651297.1"/>
    </source>
</evidence>
<dbReference type="EMBL" id="JACLAU010000006">
    <property type="protein sequence ID" value="MBC2651297.1"/>
    <property type="molecule type" value="Genomic_DNA"/>
</dbReference>
<keyword evidence="8 12" id="KW-0798">TonB box</keyword>
<evidence type="ECO:0000256" key="6">
    <source>
        <dbReference type="ARBA" id="ARBA00023004"/>
    </source>
</evidence>
<dbReference type="PROSITE" id="PS52016">
    <property type="entry name" value="TONB_DEPENDENT_REC_3"/>
    <property type="match status" value="1"/>
</dbReference>
<keyword evidence="10 11" id="KW-0998">Cell outer membrane</keyword>
<sequence length="897" mass="96912">MASPAHTGIRPNVLLASVSALALAIPGSAWAEDVGSAPAARSDQIEEIVVTAQRRTESLQKVPMTIQAYSGAALAKYNIATFEDVRRITPNVAFSNNGPGQGEIFIRGLSAGGAGTQGSGSIGTFPNVAVYLDDQSMQFPGRNADIFMADMERVEVLEGPQGTLFGGGAQAGAIRYITNKPQFGGLSGSIDASYGLTTGGAPNTSLSATFNVPIIADKLAVRAVVYNDRRGGYIDNVYSTFTRSNNDLGNYTLGIRPNNTGLCPNGLAPGRAGYCTVGNAPQINNSSVAAKDQNPVTYQGVRLSALYQIDEDWNALVTQSFQHMDAQGVFFETPTGADFQPLQRMQTTTFSPAYNIDKFSNTALTINGKIDQLKVVYTGSYMVRNVSQQMDYTNYSRAPYGVYYQCTGGTNYAFGAGKPATCYAPTANWQDTVRNTHLTNELRISSPSEWRLRFIVGGFVEQFKIYDAMNFNYKTIPSCNPANLASALAGGATCLANLRPNPASTVYFGGVRGDNTAFGQDIQRGYDQLAVFGSFDFDIIPNKLTVTAGGRYFRYTQRQTGSVFSSFDGCVNVANGNCTPGNNLDAKNLRSVYTGFRGRANVTYQVTPDTMLYYTFSEGFRPGGFNRSSNQRARLNGVFQFATPLTYEPDNLTNHEIGLKTSLFDRKLILNLTAYYMIWDSVQFGLFNPAVGFNYAFTMNGPSYHNKGIEAQFTAKLAPGLTLSGAGAYNRNRQSNSPCLINNNPASPGVGKCITQFTSQGVTAPFANPFGQVGGVGAFSPEFQGSLQGRYEWMVGSNLAHIAVGMTHVGKMFNQPSSYTSGAGVLIPTSTLLRYEQPAYTTFDLSVGLTRDNWRAEVFVSNLTNSQASTFTSAAQYIKMQTPLRPRVISFKVGTSF</sequence>
<dbReference type="Proteomes" id="UP000520156">
    <property type="component" value="Unassembled WGS sequence"/>
</dbReference>
<dbReference type="InterPro" id="IPR037066">
    <property type="entry name" value="Plug_dom_sf"/>
</dbReference>
<keyword evidence="16" id="KW-0675">Receptor</keyword>
<accession>A0A7X1F6G6</accession>
<dbReference type="GO" id="GO:0009279">
    <property type="term" value="C:cell outer membrane"/>
    <property type="evidence" value="ECO:0007669"/>
    <property type="project" value="UniProtKB-SubCell"/>
</dbReference>
<keyword evidence="17" id="KW-1185">Reference proteome</keyword>
<evidence type="ECO:0000259" key="14">
    <source>
        <dbReference type="Pfam" id="PF00593"/>
    </source>
</evidence>
<dbReference type="SUPFAM" id="SSF56935">
    <property type="entry name" value="Porins"/>
    <property type="match status" value="1"/>
</dbReference>
<dbReference type="Pfam" id="PF07715">
    <property type="entry name" value="Plug"/>
    <property type="match status" value="1"/>
</dbReference>
<evidence type="ECO:0000256" key="11">
    <source>
        <dbReference type="PROSITE-ProRule" id="PRU01360"/>
    </source>
</evidence>
<evidence type="ECO:0000256" key="4">
    <source>
        <dbReference type="ARBA" id="ARBA00022496"/>
    </source>
</evidence>
<comment type="caution">
    <text evidence="16">The sequence shown here is derived from an EMBL/GenBank/DDBJ whole genome shotgun (WGS) entry which is preliminary data.</text>
</comment>
<evidence type="ECO:0000256" key="1">
    <source>
        <dbReference type="ARBA" id="ARBA00004571"/>
    </source>
</evidence>
<dbReference type="InterPro" id="IPR036942">
    <property type="entry name" value="Beta-barrel_TonB_sf"/>
</dbReference>
<evidence type="ECO:0000313" key="17">
    <source>
        <dbReference type="Proteomes" id="UP000520156"/>
    </source>
</evidence>
<keyword evidence="9 11" id="KW-0472">Membrane</keyword>
<evidence type="ECO:0000256" key="2">
    <source>
        <dbReference type="ARBA" id="ARBA00022448"/>
    </source>
</evidence>
<organism evidence="16 17">
    <name type="scientific">Novosphingobium aerophilum</name>
    <dbReference type="NCBI Taxonomy" id="2839843"/>
    <lineage>
        <taxon>Bacteria</taxon>
        <taxon>Pseudomonadati</taxon>
        <taxon>Pseudomonadota</taxon>
        <taxon>Alphaproteobacteria</taxon>
        <taxon>Sphingomonadales</taxon>
        <taxon>Sphingomonadaceae</taxon>
        <taxon>Novosphingobium</taxon>
    </lineage>
</organism>
<evidence type="ECO:0000259" key="15">
    <source>
        <dbReference type="Pfam" id="PF07715"/>
    </source>
</evidence>
<dbReference type="Pfam" id="PF00593">
    <property type="entry name" value="TonB_dep_Rec_b-barrel"/>
    <property type="match status" value="1"/>
</dbReference>
<evidence type="ECO:0000256" key="3">
    <source>
        <dbReference type="ARBA" id="ARBA00022452"/>
    </source>
</evidence>
<keyword evidence="13" id="KW-0732">Signal</keyword>
<evidence type="ECO:0000256" key="7">
    <source>
        <dbReference type="ARBA" id="ARBA00023065"/>
    </source>
</evidence>
<dbReference type="GO" id="GO:0006826">
    <property type="term" value="P:iron ion transport"/>
    <property type="evidence" value="ECO:0007669"/>
    <property type="project" value="UniProtKB-KW"/>
</dbReference>
<keyword evidence="7" id="KW-0406">Ion transport</keyword>
<dbReference type="Gene3D" id="2.170.130.10">
    <property type="entry name" value="TonB-dependent receptor, plug domain"/>
    <property type="match status" value="1"/>
</dbReference>
<dbReference type="AlphaFoldDB" id="A0A7X1F6G6"/>
<evidence type="ECO:0000256" key="12">
    <source>
        <dbReference type="RuleBase" id="RU003357"/>
    </source>
</evidence>